<keyword evidence="3" id="KW-1003">Cell membrane</keyword>
<reference evidence="9 10" key="1">
    <citation type="submission" date="2018-09" db="EMBL/GenBank/DDBJ databases">
        <title>Paenibacillus aracenensis nov. sp. isolated from a cave in southern Spain.</title>
        <authorList>
            <person name="Jurado V."/>
            <person name="Gutierrez-Patricio S."/>
            <person name="Gonzalez-Pimentel J.L."/>
            <person name="Miller A.Z."/>
            <person name="Laiz L."/>
            <person name="Saiz-Jimenez C."/>
        </authorList>
    </citation>
    <scope>NUCLEOTIDE SEQUENCE [LARGE SCALE GENOMIC DNA]</scope>
    <source>
        <strain evidence="9 10">DSM 22867</strain>
    </source>
</reference>
<dbReference type="SUPFAM" id="SSF161098">
    <property type="entry name" value="MetI-like"/>
    <property type="match status" value="1"/>
</dbReference>
<dbReference type="GO" id="GO:0055085">
    <property type="term" value="P:transmembrane transport"/>
    <property type="evidence" value="ECO:0007669"/>
    <property type="project" value="InterPro"/>
</dbReference>
<evidence type="ECO:0000256" key="4">
    <source>
        <dbReference type="ARBA" id="ARBA00022692"/>
    </source>
</evidence>
<evidence type="ECO:0000256" key="6">
    <source>
        <dbReference type="ARBA" id="ARBA00023136"/>
    </source>
</evidence>
<protein>
    <submittedName>
        <fullName evidence="9">ABC transporter permease subunit</fullName>
    </submittedName>
</protein>
<evidence type="ECO:0000256" key="2">
    <source>
        <dbReference type="ARBA" id="ARBA00022448"/>
    </source>
</evidence>
<organism evidence="9 10">
    <name type="scientific">Paenibacillus nanensis</name>
    <dbReference type="NCBI Taxonomy" id="393251"/>
    <lineage>
        <taxon>Bacteria</taxon>
        <taxon>Bacillati</taxon>
        <taxon>Bacillota</taxon>
        <taxon>Bacilli</taxon>
        <taxon>Bacillales</taxon>
        <taxon>Paenibacillaceae</taxon>
        <taxon>Paenibacillus</taxon>
    </lineage>
</organism>
<sequence>MPKAAQLTFIVPAIILFIFLFAVMPVLLHTDPVSGSFQLSWKAAAGTFTGYFSGIENGESFRFYAGENEYSFWEWIGPFFLNSFYYVSAAGIAGTAIGIFAGIYFAVSKAGWMKGIVDFIGSLPDFVVVLLLQFGIVLIARETGVVLFEVATLNSDEPAVMLPLIAMIIIPANYMIRNVAMQMSLTLKEDYIGNAKARGLGRMYIIFFHALPNVLPYIKGDLHKLMGIIMGNLFIVEYLFNNNGISMLIFTNAFSGHGYQYDIVVNGLLAFLVLYGIGYAIIRAFLFALGKVFLR</sequence>
<feature type="transmembrane region" description="Helical" evidence="7">
    <location>
        <begin position="7"/>
        <end position="28"/>
    </location>
</feature>
<accession>A0A3A1UPN2</accession>
<feature type="transmembrane region" description="Helical" evidence="7">
    <location>
        <begin position="84"/>
        <end position="107"/>
    </location>
</feature>
<feature type="transmembrane region" description="Helical" evidence="7">
    <location>
        <begin position="225"/>
        <end position="251"/>
    </location>
</feature>
<dbReference type="InterPro" id="IPR000515">
    <property type="entry name" value="MetI-like"/>
</dbReference>
<keyword evidence="2 7" id="KW-0813">Transport</keyword>
<keyword evidence="5 7" id="KW-1133">Transmembrane helix</keyword>
<evidence type="ECO:0000256" key="7">
    <source>
        <dbReference type="RuleBase" id="RU363032"/>
    </source>
</evidence>
<proteinExistence type="inferred from homology"/>
<keyword evidence="6 7" id="KW-0472">Membrane</keyword>
<feature type="domain" description="ABC transmembrane type-1" evidence="8">
    <location>
        <begin position="80"/>
        <end position="282"/>
    </location>
</feature>
<comment type="subcellular location">
    <subcellularLocation>
        <location evidence="1 7">Cell membrane</location>
        <topology evidence="1 7">Multi-pass membrane protein</topology>
    </subcellularLocation>
</comment>
<dbReference type="CDD" id="cd06261">
    <property type="entry name" value="TM_PBP2"/>
    <property type="match status" value="1"/>
</dbReference>
<comment type="similarity">
    <text evidence="7">Belongs to the binding-protein-dependent transport system permease family.</text>
</comment>
<evidence type="ECO:0000256" key="1">
    <source>
        <dbReference type="ARBA" id="ARBA00004651"/>
    </source>
</evidence>
<evidence type="ECO:0000313" key="10">
    <source>
        <dbReference type="Proteomes" id="UP000266482"/>
    </source>
</evidence>
<evidence type="ECO:0000256" key="3">
    <source>
        <dbReference type="ARBA" id="ARBA00022475"/>
    </source>
</evidence>
<evidence type="ECO:0000313" key="9">
    <source>
        <dbReference type="EMBL" id="RIX50314.1"/>
    </source>
</evidence>
<dbReference type="PROSITE" id="PS50928">
    <property type="entry name" value="ABC_TM1"/>
    <property type="match status" value="1"/>
</dbReference>
<evidence type="ECO:0000259" key="8">
    <source>
        <dbReference type="PROSITE" id="PS50928"/>
    </source>
</evidence>
<feature type="transmembrane region" description="Helical" evidence="7">
    <location>
        <begin position="119"/>
        <end position="140"/>
    </location>
</feature>
<name>A0A3A1UPN2_9BACL</name>
<evidence type="ECO:0000256" key="5">
    <source>
        <dbReference type="ARBA" id="ARBA00022989"/>
    </source>
</evidence>
<dbReference type="Pfam" id="PF00528">
    <property type="entry name" value="BPD_transp_1"/>
    <property type="match status" value="1"/>
</dbReference>
<feature type="transmembrane region" description="Helical" evidence="7">
    <location>
        <begin position="263"/>
        <end position="289"/>
    </location>
</feature>
<comment type="caution">
    <text evidence="9">The sequence shown here is derived from an EMBL/GenBank/DDBJ whole genome shotgun (WGS) entry which is preliminary data.</text>
</comment>
<dbReference type="Gene3D" id="1.10.3720.10">
    <property type="entry name" value="MetI-like"/>
    <property type="match status" value="1"/>
</dbReference>
<dbReference type="PANTHER" id="PTHR30465">
    <property type="entry name" value="INNER MEMBRANE ABC TRANSPORTER"/>
    <property type="match status" value="1"/>
</dbReference>
<dbReference type="Proteomes" id="UP000266482">
    <property type="component" value="Unassembled WGS sequence"/>
</dbReference>
<dbReference type="RefSeq" id="WP_119602063.1">
    <property type="nucleotide sequence ID" value="NZ_QXQA01000015.1"/>
</dbReference>
<dbReference type="OrthoDB" id="2958608at2"/>
<dbReference type="PANTHER" id="PTHR30465:SF0">
    <property type="entry name" value="OLIGOPEPTIDE TRANSPORT SYSTEM PERMEASE PROTEIN APPB"/>
    <property type="match status" value="1"/>
</dbReference>
<gene>
    <name evidence="9" type="ORF">D3P08_20930</name>
</gene>
<dbReference type="EMBL" id="QXQA01000015">
    <property type="protein sequence ID" value="RIX50314.1"/>
    <property type="molecule type" value="Genomic_DNA"/>
</dbReference>
<dbReference type="InterPro" id="IPR035906">
    <property type="entry name" value="MetI-like_sf"/>
</dbReference>
<feature type="transmembrane region" description="Helical" evidence="7">
    <location>
        <begin position="201"/>
        <end position="219"/>
    </location>
</feature>
<keyword evidence="10" id="KW-1185">Reference proteome</keyword>
<dbReference type="GO" id="GO:0005886">
    <property type="term" value="C:plasma membrane"/>
    <property type="evidence" value="ECO:0007669"/>
    <property type="project" value="UniProtKB-SubCell"/>
</dbReference>
<dbReference type="AlphaFoldDB" id="A0A3A1UPN2"/>
<keyword evidence="4 7" id="KW-0812">Transmembrane</keyword>
<feature type="transmembrane region" description="Helical" evidence="7">
    <location>
        <begin position="160"/>
        <end position="180"/>
    </location>
</feature>